<evidence type="ECO:0000313" key="6">
    <source>
        <dbReference type="EMBL" id="GAX20664.1"/>
    </source>
</evidence>
<dbReference type="Pfam" id="PF03171">
    <property type="entry name" value="2OG-FeII_Oxy"/>
    <property type="match status" value="1"/>
</dbReference>
<organism evidence="6 7">
    <name type="scientific">Fistulifera solaris</name>
    <name type="common">Oleaginous diatom</name>
    <dbReference type="NCBI Taxonomy" id="1519565"/>
    <lineage>
        <taxon>Eukaryota</taxon>
        <taxon>Sar</taxon>
        <taxon>Stramenopiles</taxon>
        <taxon>Ochrophyta</taxon>
        <taxon>Bacillariophyta</taxon>
        <taxon>Bacillariophyceae</taxon>
        <taxon>Bacillariophycidae</taxon>
        <taxon>Naviculales</taxon>
        <taxon>Naviculaceae</taxon>
        <taxon>Fistulifera</taxon>
    </lineage>
</organism>
<evidence type="ECO:0000256" key="4">
    <source>
        <dbReference type="RuleBase" id="RU003682"/>
    </source>
</evidence>
<dbReference type="Gene3D" id="2.60.120.330">
    <property type="entry name" value="B-lactam Antibiotic, Isopenicillin N Synthase, Chain"/>
    <property type="match status" value="1"/>
</dbReference>
<dbReference type="AlphaFoldDB" id="A0A1Z5K340"/>
<dbReference type="InterPro" id="IPR027443">
    <property type="entry name" value="IPNS-like_sf"/>
</dbReference>
<accession>A0A1Z5K340</accession>
<dbReference type="OrthoDB" id="288590at2759"/>
<evidence type="ECO:0000256" key="1">
    <source>
        <dbReference type="ARBA" id="ARBA00022723"/>
    </source>
</evidence>
<sequence>MTLQNNPIPTIRLGEINDAETVSLLRSACIDSGFFYLEGHGIDEGLIADVLEQSRILFGLSEESKKALSDPVLSRGYTAMSEETLDPRKQKYGDTKEGFYIGKHVPADHPEFNPAKFKGPNRMPSPEITPDMADCSQFCSVMETYHQEMCRVGFRIVQLLALSLGLPKTYFDKDFEDPLALLRLLHYAAVKSKPEEGLYAAGEHTDYGMITLLLTDGTPGLQVQLKNGQWIDVEHRKGAFVVNLGDMLERWSNGLFRSTTHRVLTHGESERYSMPFFYEPNFDARVTCLDVCCSRDNPPKFEPTTSGEHLLDKYRQTHADFRPE</sequence>
<dbReference type="Proteomes" id="UP000198406">
    <property type="component" value="Unassembled WGS sequence"/>
</dbReference>
<dbReference type="SUPFAM" id="SSF51197">
    <property type="entry name" value="Clavaminate synthase-like"/>
    <property type="match status" value="1"/>
</dbReference>
<dbReference type="InterPro" id="IPR044861">
    <property type="entry name" value="IPNS-like_FE2OG_OXY"/>
</dbReference>
<dbReference type="InterPro" id="IPR026992">
    <property type="entry name" value="DIOX_N"/>
</dbReference>
<comment type="similarity">
    <text evidence="4">Belongs to the iron/ascorbate-dependent oxidoreductase family.</text>
</comment>
<keyword evidence="3 4" id="KW-0408">Iron</keyword>
<dbReference type="InterPro" id="IPR005123">
    <property type="entry name" value="Oxoglu/Fe-dep_dioxygenase_dom"/>
</dbReference>
<dbReference type="PRINTS" id="PR00682">
    <property type="entry name" value="IPNSYNTHASE"/>
</dbReference>
<keyword evidence="1 4" id="KW-0479">Metal-binding</keyword>
<keyword evidence="7" id="KW-1185">Reference proteome</keyword>
<evidence type="ECO:0000259" key="5">
    <source>
        <dbReference type="PROSITE" id="PS51471"/>
    </source>
</evidence>
<dbReference type="InParanoid" id="A0A1Z5K340"/>
<dbReference type="GO" id="GO:0046872">
    <property type="term" value="F:metal ion binding"/>
    <property type="evidence" value="ECO:0007669"/>
    <property type="project" value="UniProtKB-KW"/>
</dbReference>
<dbReference type="Pfam" id="PF14226">
    <property type="entry name" value="DIOX_N"/>
    <property type="match status" value="1"/>
</dbReference>
<name>A0A1Z5K340_FISSO</name>
<dbReference type="GO" id="GO:0016491">
    <property type="term" value="F:oxidoreductase activity"/>
    <property type="evidence" value="ECO:0007669"/>
    <property type="project" value="UniProtKB-KW"/>
</dbReference>
<dbReference type="InterPro" id="IPR050231">
    <property type="entry name" value="Iron_ascorbate_oxido_reductase"/>
</dbReference>
<dbReference type="PROSITE" id="PS51471">
    <property type="entry name" value="FE2OG_OXY"/>
    <property type="match status" value="1"/>
</dbReference>
<dbReference type="EMBL" id="BDSP01000151">
    <property type="protein sequence ID" value="GAX20664.1"/>
    <property type="molecule type" value="Genomic_DNA"/>
</dbReference>
<comment type="caution">
    <text evidence="6">The sequence shown here is derived from an EMBL/GenBank/DDBJ whole genome shotgun (WGS) entry which is preliminary data.</text>
</comment>
<evidence type="ECO:0000256" key="2">
    <source>
        <dbReference type="ARBA" id="ARBA00023002"/>
    </source>
</evidence>
<protein>
    <submittedName>
        <fullName evidence="6">Feruloyl-CoA ortho-hydroxylase</fullName>
    </submittedName>
</protein>
<evidence type="ECO:0000256" key="3">
    <source>
        <dbReference type="ARBA" id="ARBA00023004"/>
    </source>
</evidence>
<proteinExistence type="inferred from homology"/>
<reference evidence="6 7" key="1">
    <citation type="journal article" date="2015" name="Plant Cell">
        <title>Oil accumulation by the oleaginous diatom Fistulifera solaris as revealed by the genome and transcriptome.</title>
        <authorList>
            <person name="Tanaka T."/>
            <person name="Maeda Y."/>
            <person name="Veluchamy A."/>
            <person name="Tanaka M."/>
            <person name="Abida H."/>
            <person name="Marechal E."/>
            <person name="Bowler C."/>
            <person name="Muto M."/>
            <person name="Sunaga Y."/>
            <person name="Tanaka M."/>
            <person name="Yoshino T."/>
            <person name="Taniguchi T."/>
            <person name="Fukuda Y."/>
            <person name="Nemoto M."/>
            <person name="Matsumoto M."/>
            <person name="Wong P.S."/>
            <person name="Aburatani S."/>
            <person name="Fujibuchi W."/>
        </authorList>
    </citation>
    <scope>NUCLEOTIDE SEQUENCE [LARGE SCALE GENOMIC DNA]</scope>
    <source>
        <strain evidence="6 7">JPCC DA0580</strain>
    </source>
</reference>
<keyword evidence="2 4" id="KW-0560">Oxidoreductase</keyword>
<feature type="domain" description="Fe2OG dioxygenase" evidence="5">
    <location>
        <begin position="174"/>
        <end position="280"/>
    </location>
</feature>
<gene>
    <name evidence="6" type="ORF">FisN_32Hu051</name>
</gene>
<dbReference type="PANTHER" id="PTHR47990">
    <property type="entry name" value="2-OXOGLUTARATE (2OG) AND FE(II)-DEPENDENT OXYGENASE SUPERFAMILY PROTEIN-RELATED"/>
    <property type="match status" value="1"/>
</dbReference>
<evidence type="ECO:0000313" key="7">
    <source>
        <dbReference type="Proteomes" id="UP000198406"/>
    </source>
</evidence>
<dbReference type="FunFam" id="2.60.120.330:FF:000006">
    <property type="entry name" value="2-oxoglutarate-Fe(II) type oxidoreductase hxnY"/>
    <property type="match status" value="1"/>
</dbReference>